<sequence length="370" mass="39101">MPAPQVVAPQTPKTSTKDTTMFNSMFLPAKAATEFSHELSSYVDLSALDSSSADLVSLITPALNPLAFSHAFGAASMRTQDALLDSPLGLSPQSLNTSPFDLSFDAFDASPTSVCSSSPSLDTPDLVQSSMSIEDAYPSLFGSSSIVAAAMPASPQWEPQDLAGLFAATSVSQPAKPHLAATTTMSPALMSLDAELASLPALPSPRLVSASFASPTEAAATVEVEALPELEQNGKKAKFNGTRNTKKPMIDFDAPTLPKNYLLPGKTTRKRAPSPLLKKVITGGNKRARREVSEVIESVASSPGSEGADLPEEVLSAIEEKRRSNTLAARKSRIRKADHLKELHDRIAEQAQMIAQLQAENTTLLALTAA</sequence>
<accession>A0A2X0MRY1</accession>
<dbReference type="EMBL" id="FQNC01000013">
    <property type="protein sequence ID" value="SGY14720.1"/>
    <property type="molecule type" value="Genomic_DNA"/>
</dbReference>
<keyword evidence="5" id="KW-1185">Reference proteome</keyword>
<dbReference type="InterPro" id="IPR004827">
    <property type="entry name" value="bZIP"/>
</dbReference>
<dbReference type="Gene3D" id="3.30.160.60">
    <property type="entry name" value="Classic Zinc Finger"/>
    <property type="match status" value="1"/>
</dbReference>
<protein>
    <submittedName>
        <fullName evidence="2">BQ5605_C013g07053 protein</fullName>
    </submittedName>
    <submittedName>
        <fullName evidence="3">BQ5605_C024g09775 protein</fullName>
    </submittedName>
    <submittedName>
        <fullName evidence="4">BQ5605_C057g12684 protein</fullName>
    </submittedName>
</protein>
<dbReference type="AlphaFoldDB" id="A0A2X0MRY1"/>
<evidence type="ECO:0000313" key="3">
    <source>
        <dbReference type="EMBL" id="SGZ25816.1"/>
    </source>
</evidence>
<dbReference type="SUPFAM" id="SSF57959">
    <property type="entry name" value="Leucine zipper domain"/>
    <property type="match status" value="1"/>
</dbReference>
<organism evidence="4 5">
    <name type="scientific">Microbotryum silenes-dioicae</name>
    <dbReference type="NCBI Taxonomy" id="796604"/>
    <lineage>
        <taxon>Eukaryota</taxon>
        <taxon>Fungi</taxon>
        <taxon>Dikarya</taxon>
        <taxon>Basidiomycota</taxon>
        <taxon>Pucciniomycotina</taxon>
        <taxon>Microbotryomycetes</taxon>
        <taxon>Microbotryales</taxon>
        <taxon>Microbotryaceae</taxon>
        <taxon>Microbotryum</taxon>
    </lineage>
</organism>
<proteinExistence type="predicted"/>
<evidence type="ECO:0000259" key="1">
    <source>
        <dbReference type="PROSITE" id="PS00036"/>
    </source>
</evidence>
<gene>
    <name evidence="4" type="primary">BQ5605_C057g12684</name>
    <name evidence="2" type="synonym">BQ5605_C013g07053</name>
    <name evidence="3" type="synonym">BQ5605_C024g09775</name>
    <name evidence="2" type="ORF">BQ5605_C013G07053</name>
    <name evidence="3" type="ORF">BQ5605_C024G09775</name>
    <name evidence="4" type="ORF">BQ5605_C057G12684</name>
</gene>
<dbReference type="Pfam" id="PF07716">
    <property type="entry name" value="bZIP_2"/>
    <property type="match status" value="1"/>
</dbReference>
<dbReference type="PROSITE" id="PS00036">
    <property type="entry name" value="BZIP_BASIC"/>
    <property type="match status" value="1"/>
</dbReference>
<dbReference type="CDD" id="cd12193">
    <property type="entry name" value="bZIP_GCN4"/>
    <property type="match status" value="1"/>
</dbReference>
<dbReference type="STRING" id="796604.A0A2X0MRY1"/>
<dbReference type="EMBL" id="FQNC01000086">
    <property type="protein sequence ID" value="SGZ25816.1"/>
    <property type="molecule type" value="Genomic_DNA"/>
</dbReference>
<reference evidence="4 5" key="1">
    <citation type="submission" date="2016-11" db="EMBL/GenBank/DDBJ databases">
        <authorList>
            <person name="Jaros S."/>
            <person name="Januszkiewicz K."/>
            <person name="Wedrychowicz H."/>
        </authorList>
    </citation>
    <scope>NUCLEOTIDE SEQUENCE [LARGE SCALE GENOMIC DNA]</scope>
</reference>
<evidence type="ECO:0000313" key="2">
    <source>
        <dbReference type="EMBL" id="SGY14720.1"/>
    </source>
</evidence>
<evidence type="ECO:0000313" key="5">
    <source>
        <dbReference type="Proteomes" id="UP000249464"/>
    </source>
</evidence>
<dbReference type="Proteomes" id="UP000249464">
    <property type="component" value="Unassembled WGS sequence"/>
</dbReference>
<dbReference type="InterPro" id="IPR046347">
    <property type="entry name" value="bZIP_sf"/>
</dbReference>
<evidence type="ECO:0000313" key="4">
    <source>
        <dbReference type="EMBL" id="SGZ29413.1"/>
    </source>
</evidence>
<dbReference type="GO" id="GO:0003700">
    <property type="term" value="F:DNA-binding transcription factor activity"/>
    <property type="evidence" value="ECO:0007669"/>
    <property type="project" value="InterPro"/>
</dbReference>
<feature type="domain" description="BZIP" evidence="1">
    <location>
        <begin position="321"/>
        <end position="335"/>
    </location>
</feature>
<dbReference type="EMBL" id="FQNC01000094">
    <property type="protein sequence ID" value="SGZ29413.1"/>
    <property type="molecule type" value="Genomic_DNA"/>
</dbReference>
<name>A0A2X0MRY1_9BASI</name>